<dbReference type="InterPro" id="IPR027417">
    <property type="entry name" value="P-loop_NTPase"/>
</dbReference>
<gene>
    <name evidence="1" type="ORF">GTQ45_13850</name>
</gene>
<accession>A0A845QEE7</accession>
<protein>
    <submittedName>
        <fullName evidence="1">Sulfotransferase</fullName>
    </submittedName>
</protein>
<name>A0A845QEE7_9HYPH</name>
<evidence type="ECO:0000313" key="2">
    <source>
        <dbReference type="Proteomes" id="UP000470384"/>
    </source>
</evidence>
<organism evidence="1 2">
    <name type="scientific">Pyruvatibacter mobilis</name>
    <dbReference type="NCBI Taxonomy" id="1712261"/>
    <lineage>
        <taxon>Bacteria</taxon>
        <taxon>Pseudomonadati</taxon>
        <taxon>Pseudomonadota</taxon>
        <taxon>Alphaproteobacteria</taxon>
        <taxon>Hyphomicrobiales</taxon>
        <taxon>Parvibaculaceae</taxon>
        <taxon>Pyruvatibacter</taxon>
    </lineage>
</organism>
<dbReference type="OrthoDB" id="9777890at2"/>
<dbReference type="RefSeq" id="WP_160588834.1">
    <property type="nucleotide sequence ID" value="NZ_BMHN01000001.1"/>
</dbReference>
<dbReference type="AlphaFoldDB" id="A0A845QEE7"/>
<reference evidence="1 2" key="1">
    <citation type="journal article" date="2016" name="Int. J. Syst. Evol. Microbiol.">
        <title>Pyruvatibacter mobilis gen. nov., sp. nov., a marine bacterium from the culture broth of Picochlorum sp. 122.</title>
        <authorList>
            <person name="Wang G."/>
            <person name="Tang M."/>
            <person name="Wu H."/>
            <person name="Dai S."/>
            <person name="Li T."/>
            <person name="Chen C."/>
            <person name="He H."/>
            <person name="Fan J."/>
            <person name="Xiang W."/>
            <person name="Li X."/>
        </authorList>
    </citation>
    <scope>NUCLEOTIDE SEQUENCE [LARGE SCALE GENOMIC DNA]</scope>
    <source>
        <strain evidence="1 2">GYP-11</strain>
    </source>
</reference>
<dbReference type="InterPro" id="IPR052736">
    <property type="entry name" value="Stf3_sulfotransferase"/>
</dbReference>
<keyword evidence="2" id="KW-1185">Reference proteome</keyword>
<dbReference type="Proteomes" id="UP000470384">
    <property type="component" value="Unassembled WGS sequence"/>
</dbReference>
<dbReference type="SUPFAM" id="SSF52540">
    <property type="entry name" value="P-loop containing nucleoside triphosphate hydrolases"/>
    <property type="match status" value="1"/>
</dbReference>
<dbReference type="GO" id="GO:0016740">
    <property type="term" value="F:transferase activity"/>
    <property type="evidence" value="ECO:0007669"/>
    <property type="project" value="UniProtKB-KW"/>
</dbReference>
<dbReference type="PANTHER" id="PTHR36451">
    <property type="entry name" value="PAPS-DEPENDENT SULFOTRANSFERASE STF3"/>
    <property type="match status" value="1"/>
</dbReference>
<dbReference type="Gene3D" id="3.40.50.300">
    <property type="entry name" value="P-loop containing nucleotide triphosphate hydrolases"/>
    <property type="match status" value="1"/>
</dbReference>
<proteinExistence type="predicted"/>
<evidence type="ECO:0000313" key="1">
    <source>
        <dbReference type="EMBL" id="NBG96817.1"/>
    </source>
</evidence>
<dbReference type="EMBL" id="WXYQ01000012">
    <property type="protein sequence ID" value="NBG96817.1"/>
    <property type="molecule type" value="Genomic_DNA"/>
</dbReference>
<dbReference type="PANTHER" id="PTHR36451:SF1">
    <property type="entry name" value="OMEGA-HYDROXY-BETA-DIHYDROMENAQUINONE-9 SULFOTRANSFERASE STF3"/>
    <property type="match status" value="1"/>
</dbReference>
<dbReference type="GeneID" id="300654339"/>
<sequence>MHPLTGSDFGTLTSVLADSGGIPAGSLGSVAGLLGAVIGRTPFTLAEKAYTRSQLAKAGSMPPPVFIVGHWRSGTTHLYNLMVQDDFGFVPPVATGLPWDMLLLGRALKPVIDRALPETRYIDNIPVRPDSPQEDEIALANMSPLSFYHGIYFPQAFDHFVGRGLFFDGCTDEEISQWQETFTYFMEKLWLQQGRKRLLIKNPVYTSRVEMLHKLYPDALFIHIRRNPYEVFESMKNFYAKLFRQLALQPYDHVDIEEAVLSVYERIMGLIDAQWPAIPEAQRVEIAYENLDRAPLQELERVYTSLGLPGFDTVRPRFEAYLKSVEGFEKNRFDYSDRSAQLVESRLGDYLVRGGYQRPGSKVA</sequence>
<comment type="caution">
    <text evidence="1">The sequence shown here is derived from an EMBL/GenBank/DDBJ whole genome shotgun (WGS) entry which is preliminary data.</text>
</comment>
<dbReference type="Pfam" id="PF13469">
    <property type="entry name" value="Sulfotransfer_3"/>
    <property type="match status" value="1"/>
</dbReference>
<keyword evidence="1" id="KW-0808">Transferase</keyword>